<evidence type="ECO:0008006" key="4">
    <source>
        <dbReference type="Google" id="ProtNLM"/>
    </source>
</evidence>
<evidence type="ECO:0000313" key="2">
    <source>
        <dbReference type="EMBL" id="MDP9797739.1"/>
    </source>
</evidence>
<gene>
    <name evidence="2" type="ORF">J2S43_006251</name>
</gene>
<name>A0ABT9N215_9ACTN</name>
<proteinExistence type="predicted"/>
<dbReference type="PROSITE" id="PS51257">
    <property type="entry name" value="PROKAR_LIPOPROTEIN"/>
    <property type="match status" value="1"/>
</dbReference>
<accession>A0ABT9N215</accession>
<dbReference type="RefSeq" id="WP_306835114.1">
    <property type="nucleotide sequence ID" value="NZ_JAUSRA010000001.1"/>
</dbReference>
<evidence type="ECO:0000256" key="1">
    <source>
        <dbReference type="SAM" id="SignalP"/>
    </source>
</evidence>
<dbReference type="EMBL" id="JAUSRA010000001">
    <property type="protein sequence ID" value="MDP9797739.1"/>
    <property type="molecule type" value="Genomic_DNA"/>
</dbReference>
<protein>
    <recommendedName>
        <fullName evidence="4">Lipoprotein</fullName>
    </recommendedName>
</protein>
<dbReference type="Proteomes" id="UP001240984">
    <property type="component" value="Unassembled WGS sequence"/>
</dbReference>
<sequence>MLRATSAVAVALVAVLSATLAGCTADERAAVGATSSPAPAADAKPALAAATAGLGAGRYFYKVDLGQGRNGRVTVDHDAGAQLASVTIDDPAGTMTIDVYDVGQDERYLKFDMSEIASRPQIEGFDGTTWLRVDPARSEDLIDPVSQIIVDWAVFEESLKTVEQRTAHTFTGTVNLKTLHPHRFGTPTSGSEEVATRRAPFRAETDTEGRLLGFAADVTVTGVTTTMTVSFGHDIGTLPPVPAAGTYADAPESLYKLDLSAAR</sequence>
<comment type="caution">
    <text evidence="2">The sequence shown here is derived from an EMBL/GenBank/DDBJ whole genome shotgun (WGS) entry which is preliminary data.</text>
</comment>
<evidence type="ECO:0000313" key="3">
    <source>
        <dbReference type="Proteomes" id="UP001240984"/>
    </source>
</evidence>
<organism evidence="2 3">
    <name type="scientific">Catenuloplanes nepalensis</name>
    <dbReference type="NCBI Taxonomy" id="587533"/>
    <lineage>
        <taxon>Bacteria</taxon>
        <taxon>Bacillati</taxon>
        <taxon>Actinomycetota</taxon>
        <taxon>Actinomycetes</taxon>
        <taxon>Micromonosporales</taxon>
        <taxon>Micromonosporaceae</taxon>
        <taxon>Catenuloplanes</taxon>
    </lineage>
</organism>
<keyword evidence="3" id="KW-1185">Reference proteome</keyword>
<keyword evidence="1" id="KW-0732">Signal</keyword>
<reference evidence="2 3" key="1">
    <citation type="submission" date="2023-07" db="EMBL/GenBank/DDBJ databases">
        <title>Sequencing the genomes of 1000 actinobacteria strains.</title>
        <authorList>
            <person name="Klenk H.-P."/>
        </authorList>
    </citation>
    <scope>NUCLEOTIDE SEQUENCE [LARGE SCALE GENOMIC DNA]</scope>
    <source>
        <strain evidence="2 3">DSM 44710</strain>
    </source>
</reference>
<feature type="chain" id="PRO_5046706253" description="Lipoprotein" evidence="1">
    <location>
        <begin position="22"/>
        <end position="263"/>
    </location>
</feature>
<feature type="signal peptide" evidence="1">
    <location>
        <begin position="1"/>
        <end position="21"/>
    </location>
</feature>